<evidence type="ECO:0000256" key="9">
    <source>
        <dbReference type="ARBA" id="ARBA00022848"/>
    </source>
</evidence>
<evidence type="ECO:0000256" key="6">
    <source>
        <dbReference type="ARBA" id="ARBA00022617"/>
    </source>
</evidence>
<evidence type="ECO:0000256" key="12">
    <source>
        <dbReference type="ARBA" id="ARBA00023033"/>
    </source>
</evidence>
<dbReference type="GO" id="GO:0020037">
    <property type="term" value="F:heme binding"/>
    <property type="evidence" value="ECO:0007669"/>
    <property type="project" value="InterPro"/>
</dbReference>
<evidence type="ECO:0000256" key="2">
    <source>
        <dbReference type="ARBA" id="ARBA00003690"/>
    </source>
</evidence>
<evidence type="ECO:0000313" key="15">
    <source>
        <dbReference type="EMBL" id="TDG48281.1"/>
    </source>
</evidence>
<dbReference type="InterPro" id="IPR050196">
    <property type="entry name" value="Cytochrome_P450_Monoox"/>
</dbReference>
<keyword evidence="7 14" id="KW-0479">Metal-binding</keyword>
<keyword evidence="9" id="KW-0492">Microsome</keyword>
<organism evidence="15 16">
    <name type="scientific">Drosophila navojoa</name>
    <name type="common">Fruit fly</name>
    <dbReference type="NCBI Taxonomy" id="7232"/>
    <lineage>
        <taxon>Eukaryota</taxon>
        <taxon>Metazoa</taxon>
        <taxon>Ecdysozoa</taxon>
        <taxon>Arthropoda</taxon>
        <taxon>Hexapoda</taxon>
        <taxon>Insecta</taxon>
        <taxon>Pterygota</taxon>
        <taxon>Neoptera</taxon>
        <taxon>Endopterygota</taxon>
        <taxon>Diptera</taxon>
        <taxon>Brachycera</taxon>
        <taxon>Muscomorpha</taxon>
        <taxon>Ephydroidea</taxon>
        <taxon>Drosophilidae</taxon>
        <taxon>Drosophila</taxon>
    </lineage>
</organism>
<name>A0A484BKK4_DRONA</name>
<dbReference type="GO" id="GO:0016705">
    <property type="term" value="F:oxidoreductase activity, acting on paired donors, with incorporation or reduction of molecular oxygen"/>
    <property type="evidence" value="ECO:0007669"/>
    <property type="project" value="InterPro"/>
</dbReference>
<feature type="binding site" description="axial binding residue" evidence="14">
    <location>
        <position position="463"/>
    </location>
    <ligand>
        <name>heme</name>
        <dbReference type="ChEBI" id="CHEBI:30413"/>
    </ligand>
    <ligandPart>
        <name>Fe</name>
        <dbReference type="ChEBI" id="CHEBI:18248"/>
    </ligandPart>
</feature>
<evidence type="ECO:0008006" key="17">
    <source>
        <dbReference type="Google" id="ProtNLM"/>
    </source>
</evidence>
<proteinExistence type="inferred from homology"/>
<dbReference type="OMA" id="LFNMFAA"/>
<dbReference type="CDD" id="cd20628">
    <property type="entry name" value="CYP4"/>
    <property type="match status" value="2"/>
</dbReference>
<dbReference type="PRINTS" id="PR00463">
    <property type="entry name" value="EP450I"/>
</dbReference>
<dbReference type="Proteomes" id="UP000295192">
    <property type="component" value="Unassembled WGS sequence"/>
</dbReference>
<dbReference type="InterPro" id="IPR036396">
    <property type="entry name" value="Cyt_P450_sf"/>
</dbReference>
<evidence type="ECO:0000313" key="16">
    <source>
        <dbReference type="Proteomes" id="UP000295192"/>
    </source>
</evidence>
<evidence type="ECO:0000256" key="11">
    <source>
        <dbReference type="ARBA" id="ARBA00023004"/>
    </source>
</evidence>
<dbReference type="PANTHER" id="PTHR24291:SF105">
    <property type="entry name" value="CYTOCHROME P450 4P1-RELATED"/>
    <property type="match status" value="1"/>
</dbReference>
<keyword evidence="6 14" id="KW-0349">Heme</keyword>
<evidence type="ECO:0000256" key="7">
    <source>
        <dbReference type="ARBA" id="ARBA00022723"/>
    </source>
</evidence>
<keyword evidence="13" id="KW-0472">Membrane</keyword>
<keyword evidence="8" id="KW-0256">Endoplasmic reticulum</keyword>
<evidence type="ECO:0000256" key="14">
    <source>
        <dbReference type="PIRSR" id="PIRSR602401-1"/>
    </source>
</evidence>
<comment type="similarity">
    <text evidence="5">Belongs to the cytochrome P450 family.</text>
</comment>
<comment type="subcellular location">
    <subcellularLocation>
        <location evidence="4">Endoplasmic reticulum membrane</location>
        <topology evidence="4">Peripheral membrane protein</topology>
    </subcellularLocation>
    <subcellularLocation>
        <location evidence="3">Microsome membrane</location>
        <topology evidence="3">Peripheral membrane protein</topology>
    </subcellularLocation>
</comment>
<dbReference type="PANTHER" id="PTHR24291">
    <property type="entry name" value="CYTOCHROME P450 FAMILY 4"/>
    <property type="match status" value="1"/>
</dbReference>
<protein>
    <recommendedName>
        <fullName evidence="17">Cytochrome P450</fullName>
    </recommendedName>
</protein>
<dbReference type="AlphaFoldDB" id="A0A484BKK4"/>
<sequence length="949" mass="109762">MALVLLLLIGLGTLIFWLYRLNKEYYVLAFFAKRVRTKDGRPVESIAPTIEGRTIFGNSFDMYGLEDVEVFTQRHNRAVKMGCNFLEYIKGLAVYNVVDADTFESILNDKDLITKGIVYDFVHSVLRLGLLTSTGQKWHAGRKLLTPTFHFNILSQFNEVFKAESLKFVQQFEGNAESIVSLTELIPRFTLNSICETAMGIKLDDMAAKGDRYRENFGMIEKRFIKRMGNPLFWNDTIYNLFGPSDEKRFLKEIHDFSSEIIAKRRELFAQEIKDKKGSDPEEDDIYIKKKQRFAMLDTLIMAEKNGLINHEGICEQVDTLMFAGFDTTSLALIFGLMNLGVYQDQQELCYQEICEHIADDFSNLDVNQLSKLKYLECFIKETLRLYPSAPSISRQTTKDTELSNGLILPPRAQIVLNIYELHRNPKYWSSPLEFQPERFLPENSKGRHTYAFVPFSAGQRNCIGQKYAMLEIKTLILNREYYVLAFFAKRVRTKDGRPVENIAPISKGNTIFGNSFDLYGMEDVEVFDEVHNCAQRLGCSYLEYVMGTSVYNVIDAENFEAIVNDKELLTKGIVYDFVQPALRLGLLTSSGQKWHSRRKLLTPTFHFNILEQFNEVFNQCFYTTTETAMGIKLDDMAAKGDRYRENFGMIEKRFIKRAGNPFFWNNTIYNLFGPSDEKQFLKEIHDFSSEIIAKRRELFAQEIKDKKDSNTEEEDIYIKKKQRFAMLDTLIMAEKDGLIDHEGICEQVDTLMFAGFDTTSIALIFGLMNMGIYQDQQELCYQEICEHIADDFSNLDVNQLSKLKYLECFIKETMRLYPSAPSISRQTTKDTELSNGLILPAGAQIVLNMYELHRNPKYWSAPEEFQPERFLPENSKDRHTYAFMPFSAGQRNCIGQKYAMLEIKTFMTVIVKRFKIMPVFDPKDLRLSLGITLGFKNNITVKLIKRNA</sequence>
<dbReference type="OrthoDB" id="1470350at2759"/>
<dbReference type="FunFam" id="1.10.630.10:FF:000035">
    <property type="entry name" value="CYtochrome P450 family"/>
    <property type="match status" value="1"/>
</dbReference>
<dbReference type="Gene3D" id="1.10.630.10">
    <property type="entry name" value="Cytochrome P450"/>
    <property type="match status" value="2"/>
</dbReference>
<gene>
    <name evidence="15" type="ORF">AWZ03_005236</name>
</gene>
<evidence type="ECO:0000256" key="3">
    <source>
        <dbReference type="ARBA" id="ARBA00004174"/>
    </source>
</evidence>
<dbReference type="GO" id="GO:0004497">
    <property type="term" value="F:monooxygenase activity"/>
    <property type="evidence" value="ECO:0007669"/>
    <property type="project" value="UniProtKB-KW"/>
</dbReference>
<comment type="caution">
    <text evidence="15">The sequence shown here is derived from an EMBL/GenBank/DDBJ whole genome shotgun (WGS) entry which is preliminary data.</text>
</comment>
<keyword evidence="16" id="KW-1185">Reference proteome</keyword>
<dbReference type="InterPro" id="IPR002401">
    <property type="entry name" value="Cyt_P450_E_grp-I"/>
</dbReference>
<keyword evidence="12" id="KW-0503">Monooxygenase</keyword>
<dbReference type="InterPro" id="IPR001128">
    <property type="entry name" value="Cyt_P450"/>
</dbReference>
<comment type="cofactor">
    <cofactor evidence="1 14">
        <name>heme</name>
        <dbReference type="ChEBI" id="CHEBI:30413"/>
    </cofactor>
</comment>
<dbReference type="EMBL" id="LSRL02000034">
    <property type="protein sequence ID" value="TDG48281.1"/>
    <property type="molecule type" value="Genomic_DNA"/>
</dbReference>
<evidence type="ECO:0000256" key="1">
    <source>
        <dbReference type="ARBA" id="ARBA00001971"/>
    </source>
</evidence>
<dbReference type="PRINTS" id="PR00385">
    <property type="entry name" value="P450"/>
</dbReference>
<dbReference type="Pfam" id="PF00067">
    <property type="entry name" value="p450"/>
    <property type="match status" value="3"/>
</dbReference>
<dbReference type="STRING" id="7232.A0A484BKK4"/>
<evidence type="ECO:0000256" key="10">
    <source>
        <dbReference type="ARBA" id="ARBA00023002"/>
    </source>
</evidence>
<comment type="function">
    <text evidence="2">May be involved in the metabolism of insect hormones and in the breakdown of synthetic insecticides.</text>
</comment>
<accession>A0A484BKK4</accession>
<evidence type="ECO:0000256" key="8">
    <source>
        <dbReference type="ARBA" id="ARBA00022824"/>
    </source>
</evidence>
<keyword evidence="11 14" id="KW-0408">Iron</keyword>
<keyword evidence="10" id="KW-0560">Oxidoreductase</keyword>
<reference evidence="15 16" key="1">
    <citation type="journal article" date="2019" name="J. Hered.">
        <title>An Improved Genome Assembly for Drosophila navojoa, the Basal Species in the mojavensis Cluster.</title>
        <authorList>
            <person name="Vanderlinde T."/>
            <person name="Dupim E.G."/>
            <person name="Nazario-Yepiz N.O."/>
            <person name="Carvalho A.B."/>
        </authorList>
    </citation>
    <scope>NUCLEOTIDE SEQUENCE [LARGE SCALE GENOMIC DNA]</scope>
    <source>
        <strain evidence="15">Navoj_Jal97</strain>
        <tissue evidence="15">Whole organism</tissue>
    </source>
</reference>
<dbReference type="PROSITE" id="PS00086">
    <property type="entry name" value="CYTOCHROME_P450"/>
    <property type="match status" value="2"/>
</dbReference>
<dbReference type="GO" id="GO:0005506">
    <property type="term" value="F:iron ion binding"/>
    <property type="evidence" value="ECO:0007669"/>
    <property type="project" value="InterPro"/>
</dbReference>
<dbReference type="GO" id="GO:0005789">
    <property type="term" value="C:endoplasmic reticulum membrane"/>
    <property type="evidence" value="ECO:0007669"/>
    <property type="project" value="UniProtKB-SubCell"/>
</dbReference>
<evidence type="ECO:0000256" key="13">
    <source>
        <dbReference type="ARBA" id="ARBA00023136"/>
    </source>
</evidence>
<dbReference type="SUPFAM" id="SSF48264">
    <property type="entry name" value="Cytochrome P450"/>
    <property type="match status" value="2"/>
</dbReference>
<evidence type="ECO:0000256" key="5">
    <source>
        <dbReference type="ARBA" id="ARBA00010617"/>
    </source>
</evidence>
<evidence type="ECO:0000256" key="4">
    <source>
        <dbReference type="ARBA" id="ARBA00004406"/>
    </source>
</evidence>
<dbReference type="InterPro" id="IPR017972">
    <property type="entry name" value="Cyt_P450_CS"/>
</dbReference>